<comment type="caution">
    <text evidence="4">The sequence shown here is derived from an EMBL/GenBank/DDBJ whole genome shotgun (WGS) entry which is preliminary data.</text>
</comment>
<organism evidence="4 5">
    <name type="scientific">Lampropedia aestuarii</name>
    <dbReference type="NCBI Taxonomy" id="2562762"/>
    <lineage>
        <taxon>Bacteria</taxon>
        <taxon>Pseudomonadati</taxon>
        <taxon>Pseudomonadota</taxon>
        <taxon>Betaproteobacteria</taxon>
        <taxon>Burkholderiales</taxon>
        <taxon>Comamonadaceae</taxon>
        <taxon>Lampropedia</taxon>
    </lineage>
</organism>
<dbReference type="OrthoDB" id="1907165at2"/>
<feature type="region of interest" description="Disordered" evidence="1">
    <location>
        <begin position="1"/>
        <end position="20"/>
    </location>
</feature>
<evidence type="ECO:0000313" key="5">
    <source>
        <dbReference type="Proteomes" id="UP000306236"/>
    </source>
</evidence>
<dbReference type="RefSeq" id="WP_136407986.1">
    <property type="nucleotide sequence ID" value="NZ_SSWX01000042.1"/>
</dbReference>
<protein>
    <submittedName>
        <fullName evidence="4">DUF2345 domain-containing protein</fullName>
    </submittedName>
</protein>
<name>A0A4S5BF87_9BURK</name>
<dbReference type="Pfam" id="PF13296">
    <property type="entry name" value="T6SS_Vgr"/>
    <property type="match status" value="1"/>
</dbReference>
<dbReference type="Pfam" id="PF10106">
    <property type="entry name" value="DUF2345"/>
    <property type="match status" value="1"/>
</dbReference>
<accession>A0A4S5BF87</accession>
<keyword evidence="5" id="KW-1185">Reference proteome</keyword>
<evidence type="ECO:0000256" key="1">
    <source>
        <dbReference type="SAM" id="MobiDB-lite"/>
    </source>
</evidence>
<dbReference type="InterPro" id="IPR018769">
    <property type="entry name" value="VgrG2_DUF2345"/>
</dbReference>
<dbReference type="InterPro" id="IPR028244">
    <property type="entry name" value="T6SS_Rhs_Vgr_dom"/>
</dbReference>
<proteinExistence type="predicted"/>
<reference evidence="4 5" key="1">
    <citation type="submission" date="2019-04" db="EMBL/GenBank/DDBJ databases">
        <title>Lampropedia sp YIM MLB12 draf genome.</title>
        <authorList>
            <person name="Wang Y.-X."/>
        </authorList>
    </citation>
    <scope>NUCLEOTIDE SEQUENCE [LARGE SCALE GENOMIC DNA]</scope>
    <source>
        <strain evidence="4 5">YIM MLB12</strain>
    </source>
</reference>
<evidence type="ECO:0000259" key="3">
    <source>
        <dbReference type="Pfam" id="PF13296"/>
    </source>
</evidence>
<feature type="non-terminal residue" evidence="4">
    <location>
        <position position="1"/>
    </location>
</feature>
<dbReference type="Proteomes" id="UP000306236">
    <property type="component" value="Unassembled WGS sequence"/>
</dbReference>
<dbReference type="SUPFAM" id="SSF69349">
    <property type="entry name" value="Phage fibre proteins"/>
    <property type="match status" value="1"/>
</dbReference>
<dbReference type="EMBL" id="SSWX01000042">
    <property type="protein sequence ID" value="THJ30659.1"/>
    <property type="molecule type" value="Genomic_DNA"/>
</dbReference>
<evidence type="ECO:0000313" key="4">
    <source>
        <dbReference type="EMBL" id="THJ30659.1"/>
    </source>
</evidence>
<feature type="domain" description="Putative type VI secretion system Rhs element associated Vgr" evidence="3">
    <location>
        <begin position="29"/>
        <end position="129"/>
    </location>
</feature>
<evidence type="ECO:0000259" key="2">
    <source>
        <dbReference type="Pfam" id="PF10106"/>
    </source>
</evidence>
<sequence>VYNAEQMPPWELPKHKTQTGFQTNWSKGGGGKHMLRFEDFKGTEHIELSTDHGNTHLHMGYLMNQSSIAQRSYGFELRTNEWGAIRADKGLLITTYSQDFTQKIAHDSPDGFMELGSSLAATESLMQEANNALQMMDSAITALNDLKASHVEQMADGVFQSVGKTAAAASIAKAAQALADFAAGGAANPETVLPQNTDPAMQQARALQELSKDISKPVVSIVSPEGQSLISPKPIVISSGQSVSAHAQDNITLSANAQLTQLAKTGMLTHVSSGGQRNTVGEGDIASEALSGHMNLTAQQNITMASLDADASLIASENVNIQSEEDSVLIKAGKHIRLEAGQSITFAVGGSIITMTAEGNIVIAGSGEGVIQFNEDLTHQAKNILLNC</sequence>
<feature type="domain" description="DUF2345" evidence="2">
    <location>
        <begin position="212"/>
        <end position="315"/>
    </location>
</feature>
<gene>
    <name evidence="4" type="ORF">E8K88_17640</name>
</gene>
<dbReference type="AlphaFoldDB" id="A0A4S5BF87"/>